<dbReference type="EMBL" id="CP019646">
    <property type="protein sequence ID" value="AQQ70713.1"/>
    <property type="molecule type" value="Genomic_DNA"/>
</dbReference>
<keyword evidence="3" id="KW-1185">Reference proteome</keyword>
<feature type="chain" id="PRO_5012139811" evidence="1">
    <location>
        <begin position="27"/>
        <end position="426"/>
    </location>
</feature>
<dbReference type="AlphaFoldDB" id="A0A1Q2MDD7"/>
<accession>A0A1Q2MDD7</accession>
<gene>
    <name evidence="2" type="ORF">SMSP2_01073</name>
</gene>
<keyword evidence="1" id="KW-0732">Signal</keyword>
<sequence precursor="true">MKITTRSTHLLLIISIFSGFCFGMKAANQEDDTQYIFLMRAPDEGSYQGSPESINPEIFREVMSSFPKNDNSRIKVGLGYIFSYLRTSQETVLASLRNFLESAQKTDTPVMIHLDGEHWWDARPDLWNWWDDSLPGYDPENRKNVEWTWWDSDYAIKISWRNWGRQLRVLPAPNLMSPEFLEANRESIRKIIPVILDWYGQLPDSQKDLFVGVKVGHETSLGANSWYYPNGNELLDQPESNDPSSGLVTEDVLSRGVTQIGYAAIKTAGIRTEGDITEKDLYEAARRYLTFLSKEAAAAGMPRHKLFTHGVGWKEGELMYDAAVNEYSCPGWSFYKNAEDPMKDEAVVGNLKKSDAPYWAAVEWLLVSKPWTVENWVSALNNTLADDKCKFLCIFNWESIRSKDAPIEALNKIVDSSVEITDAEGL</sequence>
<reference evidence="3" key="1">
    <citation type="submission" date="2017-02" db="EMBL/GenBank/DDBJ databases">
        <title>Comparative genomics and description of representatives of a novel lineage of planctomycetes thriving in anoxic sediments.</title>
        <authorList>
            <person name="Spring S."/>
            <person name="Bunk B."/>
            <person name="Sproer C."/>
        </authorList>
    </citation>
    <scope>NUCLEOTIDE SEQUENCE [LARGE SCALE GENOMIC DNA]</scope>
    <source>
        <strain evidence="3">SM-Chi-D1</strain>
    </source>
</reference>
<feature type="signal peptide" evidence="1">
    <location>
        <begin position="1"/>
        <end position="26"/>
    </location>
</feature>
<dbReference type="STRING" id="1851148.SMSP2_01073"/>
<organism evidence="2 3">
    <name type="scientific">Limihaloglobus sulfuriphilus</name>
    <dbReference type="NCBI Taxonomy" id="1851148"/>
    <lineage>
        <taxon>Bacteria</taxon>
        <taxon>Pseudomonadati</taxon>
        <taxon>Planctomycetota</taxon>
        <taxon>Phycisphaerae</taxon>
        <taxon>Sedimentisphaerales</taxon>
        <taxon>Sedimentisphaeraceae</taxon>
        <taxon>Limihaloglobus</taxon>
    </lineage>
</organism>
<name>A0A1Q2MDD7_9BACT</name>
<dbReference type="Proteomes" id="UP000188181">
    <property type="component" value="Chromosome"/>
</dbReference>
<protein>
    <submittedName>
        <fullName evidence="2">Uncharacterized protein</fullName>
    </submittedName>
</protein>
<evidence type="ECO:0000313" key="3">
    <source>
        <dbReference type="Proteomes" id="UP000188181"/>
    </source>
</evidence>
<evidence type="ECO:0000256" key="1">
    <source>
        <dbReference type="SAM" id="SignalP"/>
    </source>
</evidence>
<proteinExistence type="predicted"/>
<dbReference type="KEGG" id="pbas:SMSP2_01073"/>
<evidence type="ECO:0000313" key="2">
    <source>
        <dbReference type="EMBL" id="AQQ70713.1"/>
    </source>
</evidence>